<dbReference type="EMBL" id="CAJJDM010000079">
    <property type="protein sequence ID" value="CAD8086447.1"/>
    <property type="molecule type" value="Genomic_DNA"/>
</dbReference>
<keyword evidence="10" id="KW-1185">Reference proteome</keyword>
<keyword evidence="5" id="KW-0256">Endoplasmic reticulum</keyword>
<feature type="domain" description="Thioredoxin" evidence="8">
    <location>
        <begin position="139"/>
        <end position="244"/>
    </location>
</feature>
<evidence type="ECO:0000313" key="9">
    <source>
        <dbReference type="EMBL" id="CAD8086447.1"/>
    </source>
</evidence>
<organism evidence="9 10">
    <name type="scientific">Paramecium primaurelia</name>
    <dbReference type="NCBI Taxonomy" id="5886"/>
    <lineage>
        <taxon>Eukaryota</taxon>
        <taxon>Sar</taxon>
        <taxon>Alveolata</taxon>
        <taxon>Ciliophora</taxon>
        <taxon>Intramacronucleata</taxon>
        <taxon>Oligohymenophorea</taxon>
        <taxon>Peniculida</taxon>
        <taxon>Parameciidae</taxon>
        <taxon>Paramecium</taxon>
    </lineage>
</organism>
<dbReference type="GO" id="GO:0003756">
    <property type="term" value="F:protein disulfide isomerase activity"/>
    <property type="evidence" value="ECO:0007669"/>
    <property type="project" value="UniProtKB-EC"/>
</dbReference>
<dbReference type="EC" id="5.3.4.1" evidence="4"/>
<evidence type="ECO:0000256" key="5">
    <source>
        <dbReference type="ARBA" id="ARBA00022824"/>
    </source>
</evidence>
<dbReference type="Proteomes" id="UP000688137">
    <property type="component" value="Unassembled WGS sequence"/>
</dbReference>
<dbReference type="AlphaFoldDB" id="A0A8S1MZU9"/>
<dbReference type="PANTHER" id="PTHR18929:SF132">
    <property type="entry name" value="PROTEIN DISULFIDE-ISOMERASE A3"/>
    <property type="match status" value="1"/>
</dbReference>
<dbReference type="Pfam" id="PF00085">
    <property type="entry name" value="Thioredoxin"/>
    <property type="match status" value="1"/>
</dbReference>
<evidence type="ECO:0000256" key="2">
    <source>
        <dbReference type="ARBA" id="ARBA00004319"/>
    </source>
</evidence>
<dbReference type="GO" id="GO:0034976">
    <property type="term" value="P:response to endoplasmic reticulum stress"/>
    <property type="evidence" value="ECO:0007669"/>
    <property type="project" value="TreeGrafter"/>
</dbReference>
<proteinExistence type="inferred from homology"/>
<evidence type="ECO:0000256" key="4">
    <source>
        <dbReference type="ARBA" id="ARBA00012723"/>
    </source>
</evidence>
<evidence type="ECO:0000256" key="1">
    <source>
        <dbReference type="ARBA" id="ARBA00001182"/>
    </source>
</evidence>
<comment type="subcellular location">
    <subcellularLocation>
        <location evidence="2">Endoplasmic reticulum lumen</location>
    </subcellularLocation>
</comment>
<dbReference type="InterPro" id="IPR013766">
    <property type="entry name" value="Thioredoxin_domain"/>
</dbReference>
<dbReference type="PANTHER" id="PTHR18929">
    <property type="entry name" value="PROTEIN DISULFIDE ISOMERASE"/>
    <property type="match status" value="1"/>
</dbReference>
<name>A0A8S1MZU9_PARPR</name>
<gene>
    <name evidence="9" type="ORF">PPRIM_AZ9-3.1.T0760209</name>
</gene>
<reference evidence="9" key="1">
    <citation type="submission" date="2021-01" db="EMBL/GenBank/DDBJ databases">
        <authorList>
            <consortium name="Genoscope - CEA"/>
            <person name="William W."/>
        </authorList>
    </citation>
    <scope>NUCLEOTIDE SEQUENCE</scope>
</reference>
<evidence type="ECO:0000313" key="10">
    <source>
        <dbReference type="Proteomes" id="UP000688137"/>
    </source>
</evidence>
<evidence type="ECO:0000256" key="6">
    <source>
        <dbReference type="ARBA" id="ARBA00023235"/>
    </source>
</evidence>
<dbReference type="OMA" id="LMWIENM"/>
<keyword evidence="6" id="KW-0413">Isomerase</keyword>
<evidence type="ECO:0000259" key="8">
    <source>
        <dbReference type="Pfam" id="PF00085"/>
    </source>
</evidence>
<dbReference type="GO" id="GO:0006457">
    <property type="term" value="P:protein folding"/>
    <property type="evidence" value="ECO:0007669"/>
    <property type="project" value="TreeGrafter"/>
</dbReference>
<dbReference type="GO" id="GO:0005788">
    <property type="term" value="C:endoplasmic reticulum lumen"/>
    <property type="evidence" value="ECO:0007669"/>
    <property type="project" value="UniProtKB-SubCell"/>
</dbReference>
<evidence type="ECO:0000256" key="7">
    <source>
        <dbReference type="ARBA" id="ARBA00023284"/>
    </source>
</evidence>
<protein>
    <recommendedName>
        <fullName evidence="4">protein disulfide-isomerase</fullName>
        <ecNumber evidence="4">5.3.4.1</ecNumber>
    </recommendedName>
</protein>
<comment type="catalytic activity">
    <reaction evidence="1">
        <text>Catalyzes the rearrangement of -S-S- bonds in proteins.</text>
        <dbReference type="EC" id="5.3.4.1"/>
    </reaction>
</comment>
<comment type="caution">
    <text evidence="9">The sequence shown here is derived from an EMBL/GenBank/DDBJ whole genome shotgun (WGS) entry which is preliminary data.</text>
</comment>
<evidence type="ECO:0000256" key="3">
    <source>
        <dbReference type="ARBA" id="ARBA00006347"/>
    </source>
</evidence>
<comment type="similarity">
    <text evidence="3">Belongs to the protein disulfide isomerase family.</text>
</comment>
<sequence length="248" mass="28923">MLLFLIQVAQAITFSREVASQIFESGKPALILFYENSHQDQLNEFKKVKNDQLLLIEANNSDKSVNKLIQILQIHQLPAIKLLKCDGNTWQDVQTINYDDQILIEKLNKFISRYQDGQLFYDIQSEDVPGRQMDEGIEIVVGHNYDEHVQDTNRHYLIYFYSQDCDLCSSMLQNLVRLNNQVRTGKTSIKPNQLKIGKINGELNKIHGLKINKYPSLYLYKMNDKTPIEYKGDRTTEGMLMWIENMNK</sequence>
<keyword evidence="7" id="KW-0676">Redox-active center</keyword>
<accession>A0A8S1MZU9</accession>